<name>L0HAR8_METFS</name>
<dbReference type="InterPro" id="IPR015928">
    <property type="entry name" value="Aconitase/3IPM_dehydase_swvl"/>
</dbReference>
<organism evidence="5 6">
    <name type="scientific">Methanoregula formicica (strain DSM 22288 / NBRC 105244 / SMSP)</name>
    <dbReference type="NCBI Taxonomy" id="593750"/>
    <lineage>
        <taxon>Archaea</taxon>
        <taxon>Methanobacteriati</taxon>
        <taxon>Methanobacteriota</taxon>
        <taxon>Stenosarchaea group</taxon>
        <taxon>Methanomicrobia</taxon>
        <taxon>Methanomicrobiales</taxon>
        <taxon>Methanoregulaceae</taxon>
        <taxon>Methanoregula</taxon>
    </lineage>
</organism>
<dbReference type="OrthoDB" id="6505at2157"/>
<dbReference type="AlphaFoldDB" id="L0HAR8"/>
<evidence type="ECO:0000259" key="4">
    <source>
        <dbReference type="Pfam" id="PF00694"/>
    </source>
</evidence>
<dbReference type="PANTHER" id="PTHR43345:SF2">
    <property type="entry name" value="3-ISOPROPYLMALATE DEHYDRATASE SMALL SUBUNIT 1"/>
    <property type="match status" value="1"/>
</dbReference>
<reference evidence="6" key="1">
    <citation type="submission" date="2011-12" db="EMBL/GenBank/DDBJ databases">
        <title>Complete sequence of Methanoregula formicicum SMSP.</title>
        <authorList>
            <person name="Lucas S."/>
            <person name="Han J."/>
            <person name="Lapidus A."/>
            <person name="Cheng J.-F."/>
            <person name="Goodwin L."/>
            <person name="Pitluck S."/>
            <person name="Peters L."/>
            <person name="Ovchinnikova G."/>
            <person name="Teshima H."/>
            <person name="Detter J.C."/>
            <person name="Han C."/>
            <person name="Tapia R."/>
            <person name="Land M."/>
            <person name="Hauser L."/>
            <person name="Kyrpides N."/>
            <person name="Ivanova N."/>
            <person name="Pagani I."/>
            <person name="Imachi H."/>
            <person name="Tamaki H."/>
            <person name="Sekiguchi Y."/>
            <person name="Kamagata Y."/>
            <person name="Cadillo-Quiroz H."/>
            <person name="Zinder S."/>
            <person name="Liu W.-T."/>
            <person name="Woyke T."/>
        </authorList>
    </citation>
    <scope>NUCLEOTIDE SEQUENCE [LARGE SCALE GENOMIC DNA]</scope>
    <source>
        <strain evidence="6">DSM 22288 / NBRC 105244 / SMSP</strain>
    </source>
</reference>
<dbReference type="InterPro" id="IPR050075">
    <property type="entry name" value="LeuD"/>
</dbReference>
<dbReference type="Proteomes" id="UP000010824">
    <property type="component" value="Chromosome"/>
</dbReference>
<dbReference type="KEGG" id="mfo:Metfor_0777"/>
<dbReference type="EC" id="4.2.1.33" evidence="3"/>
<dbReference type="InterPro" id="IPR011827">
    <property type="entry name" value="LeuD_type2/HacB/DmdB"/>
</dbReference>
<protein>
    <recommendedName>
        <fullName evidence="3">3-isopropylmalate dehydratase small subunit</fullName>
        <ecNumber evidence="3">4.2.1.33</ecNumber>
    </recommendedName>
    <alternativeName>
        <fullName evidence="3">Alpha-IPM isomerase</fullName>
        <shortName evidence="3">IPMI</shortName>
    </alternativeName>
    <alternativeName>
        <fullName evidence="3">Isopropylmalate isomerase</fullName>
    </alternativeName>
</protein>
<dbReference type="EMBL" id="CP003167">
    <property type="protein sequence ID" value="AGB01837.1"/>
    <property type="molecule type" value="Genomic_DNA"/>
</dbReference>
<dbReference type="InterPro" id="IPR033940">
    <property type="entry name" value="IPMI_Swivel"/>
</dbReference>
<dbReference type="STRING" id="593750.Metfor_0777"/>
<dbReference type="Pfam" id="PF00694">
    <property type="entry name" value="Aconitase_C"/>
    <property type="match status" value="1"/>
</dbReference>
<comment type="caution">
    <text evidence="3">Lacks conserved residue(s) required for the propagation of feature annotation.</text>
</comment>
<dbReference type="InterPro" id="IPR000573">
    <property type="entry name" value="AconitaseA/IPMdHydase_ssu_swvl"/>
</dbReference>
<comment type="function">
    <text evidence="3">Catalyzes the isomerization between 2-isopropylmalate and 3-isopropylmalate, via the formation of 2-isopropylmaleate.</text>
</comment>
<dbReference type="eggNOG" id="arCOG02230">
    <property type="taxonomic scope" value="Archaea"/>
</dbReference>
<dbReference type="HOGENOM" id="CLU_081378_1_1_2"/>
<dbReference type="InParanoid" id="L0HAR8"/>
<dbReference type="HAMAP" id="MF_01032">
    <property type="entry name" value="LeuD_type2"/>
    <property type="match status" value="1"/>
</dbReference>
<dbReference type="UniPathway" id="UPA00048">
    <property type="reaction ID" value="UER00071"/>
</dbReference>
<keyword evidence="2 3" id="KW-0456">Lyase</keyword>
<evidence type="ECO:0000313" key="6">
    <source>
        <dbReference type="Proteomes" id="UP000010824"/>
    </source>
</evidence>
<dbReference type="Gene3D" id="3.20.19.10">
    <property type="entry name" value="Aconitase, domain 4"/>
    <property type="match status" value="1"/>
</dbReference>
<keyword evidence="3" id="KW-0028">Amino-acid biosynthesis</keyword>
<gene>
    <name evidence="3" type="primary">leuD</name>
    <name evidence="5" type="ordered locus">Metfor_0777</name>
</gene>
<evidence type="ECO:0000256" key="2">
    <source>
        <dbReference type="ARBA" id="ARBA00023239"/>
    </source>
</evidence>
<comment type="subunit">
    <text evidence="3">Heterodimer of LeuC and LeuD.</text>
</comment>
<dbReference type="PANTHER" id="PTHR43345">
    <property type="entry name" value="3-ISOPROPYLMALATE DEHYDRATASE SMALL SUBUNIT 2-RELATED-RELATED"/>
    <property type="match status" value="1"/>
</dbReference>
<dbReference type="CDD" id="cd01577">
    <property type="entry name" value="IPMI_Swivel"/>
    <property type="match status" value="1"/>
</dbReference>
<proteinExistence type="inferred from homology"/>
<dbReference type="GO" id="GO:0003861">
    <property type="term" value="F:3-isopropylmalate dehydratase activity"/>
    <property type="evidence" value="ECO:0007669"/>
    <property type="project" value="UniProtKB-UniRule"/>
</dbReference>
<dbReference type="SUPFAM" id="SSF52016">
    <property type="entry name" value="LeuD/IlvD-like"/>
    <property type="match status" value="1"/>
</dbReference>
<evidence type="ECO:0000256" key="3">
    <source>
        <dbReference type="HAMAP-Rule" id="MF_01032"/>
    </source>
</evidence>
<evidence type="ECO:0000313" key="5">
    <source>
        <dbReference type="EMBL" id="AGB01837.1"/>
    </source>
</evidence>
<comment type="catalytic activity">
    <reaction evidence="3">
        <text>(2R,3S)-3-isopropylmalate = (2S)-2-isopropylmalate</text>
        <dbReference type="Rhea" id="RHEA:32287"/>
        <dbReference type="ChEBI" id="CHEBI:1178"/>
        <dbReference type="ChEBI" id="CHEBI:35121"/>
        <dbReference type="EC" id="4.2.1.33"/>
    </reaction>
</comment>
<reference evidence="5 6" key="2">
    <citation type="journal article" date="2014" name="Genome Announc.">
        <title>Complete Genome Sequence of Methanoregula formicica SMSPT, a Mesophilic Hydrogenotrophic Methanogen Isolated from a Methanogenic Upflow Anaerobic Sludge Blanket Reactor.</title>
        <authorList>
            <person name="Yamamoto K."/>
            <person name="Tamaki H."/>
            <person name="Cadillo-Quiroz H."/>
            <person name="Imachi H."/>
            <person name="Kyrpides N."/>
            <person name="Woyke T."/>
            <person name="Goodwin L."/>
            <person name="Zinder S.H."/>
            <person name="Kamagata Y."/>
            <person name="Liu W.T."/>
        </authorList>
    </citation>
    <scope>NUCLEOTIDE SEQUENCE [LARGE SCALE GENOMIC DNA]</scope>
    <source>
        <strain evidence="6">DSM 22288 / NBRC 105244 / SMSP</strain>
    </source>
</reference>
<evidence type="ECO:0000256" key="1">
    <source>
        <dbReference type="ARBA" id="ARBA00009869"/>
    </source>
</evidence>
<accession>L0HAR8</accession>
<dbReference type="NCBIfam" id="TIGR02087">
    <property type="entry name" value="LEUD_arch"/>
    <property type="match status" value="1"/>
</dbReference>
<feature type="domain" description="Aconitase A/isopropylmalate dehydratase small subunit swivel" evidence="4">
    <location>
        <begin position="72"/>
        <end position="124"/>
    </location>
</feature>
<comment type="similarity">
    <text evidence="1 3">Belongs to the LeuD family. LeuD type 2 subfamily.</text>
</comment>
<keyword evidence="3" id="KW-0100">Branched-chain amino acid biosynthesis</keyword>
<dbReference type="FunCoup" id="L0HAR8">
    <property type="interactions" value="76"/>
</dbReference>
<sequence length="184" mass="19679">MAAKKSIPVRKIAPESGPVAKNARTWKFGDDIDTDAIIPGRFLTINNPDELAKHAFEGTRDEYAKKVKPGDVIVGGRNFGCGSSREHAPLALVGGGVKVVVAQSFARIFFRNSVNVGVLPVVCPDADKIADGAAIRLDIKEGFIEADNKKYAIEPVPEFMQGIIDAGGLVEYAKGLKETPACTR</sequence>
<dbReference type="GO" id="GO:0009098">
    <property type="term" value="P:L-leucine biosynthetic process"/>
    <property type="evidence" value="ECO:0007669"/>
    <property type="project" value="UniProtKB-UniRule"/>
</dbReference>
<dbReference type="GeneID" id="14310090"/>
<dbReference type="RefSeq" id="WP_015284801.1">
    <property type="nucleotide sequence ID" value="NC_019943.1"/>
</dbReference>
<comment type="pathway">
    <text evidence="3">Amino-acid biosynthesis; L-leucine biosynthesis; L-leucine from 3-methyl-2-oxobutanoate: step 2/4.</text>
</comment>
<keyword evidence="3" id="KW-0432">Leucine biosynthesis</keyword>
<keyword evidence="6" id="KW-1185">Reference proteome</keyword>